<dbReference type="Proteomes" id="UP000264779">
    <property type="component" value="Unassembled WGS sequence"/>
</dbReference>
<sequence>MSHALKSLNTIFVVFFLSALLVASSTVSFASPISAELQKVVLDDKPEWTVTYRLDKPAEQIVFLRNPDRSRTTRWLPQDSDIEIAYDDASHQEVVRSQSGKPLTTVTFLLTPTYKHLGKDYAPFSPFSDGGNAIHTGRLFACANTCSEEDNEWHLTLTVPSDEHIVLNGKVAQKSVSWIDNNDGRNVYVGKQQPIITENVVALIDAGLPESIKVSLEEDIPKIMAFFSHSLNSLKGEKPMLLASYANVDDHSTQGGTLPNQIFMHWNRQDLDEQANNRNFINQTLWFFAHEVAHLYQPGNTDGVSENNEQSWLHEGNADYFAALAMNFLYEDTSSYVENRTIRAFESCIEGLEQTTLANAYKTGHFNLYYSCGMIMHRAIDNVVQQKTFGEESLFTVWQRLQKAVSKGMPPGTTTFLTLLEPYNAPELMKAINDATRNDALKAIQGIEALYQMNQ</sequence>
<protein>
    <recommendedName>
        <fullName evidence="4">Peptidase M61 catalytic domain-containing protein</fullName>
    </recommendedName>
</protein>
<gene>
    <name evidence="2" type="ORF">DEB45_17965</name>
</gene>
<accession>A0A358E3S9</accession>
<evidence type="ECO:0000313" key="2">
    <source>
        <dbReference type="EMBL" id="HBU53141.1"/>
    </source>
</evidence>
<dbReference type="InterPro" id="IPR027268">
    <property type="entry name" value="Peptidase_M4/M1_CTD_sf"/>
</dbReference>
<reference evidence="2 3" key="1">
    <citation type="journal article" date="2018" name="Nat. Biotechnol.">
        <title>A standardized bacterial taxonomy based on genome phylogeny substantially revises the tree of life.</title>
        <authorList>
            <person name="Parks D.H."/>
            <person name="Chuvochina M."/>
            <person name="Waite D.W."/>
            <person name="Rinke C."/>
            <person name="Skarshewski A."/>
            <person name="Chaumeil P.A."/>
            <person name="Hugenholtz P."/>
        </authorList>
    </citation>
    <scope>NUCLEOTIDE SEQUENCE [LARGE SCALE GENOMIC DNA]</scope>
    <source>
        <strain evidence="2">UBA11621</strain>
    </source>
</reference>
<dbReference type="EMBL" id="DONK01000277">
    <property type="protein sequence ID" value="HBU53141.1"/>
    <property type="molecule type" value="Genomic_DNA"/>
</dbReference>
<dbReference type="Gene3D" id="1.10.390.10">
    <property type="entry name" value="Neutral Protease Domain 2"/>
    <property type="match status" value="1"/>
</dbReference>
<name>A0A358E3S9_9ALTE</name>
<feature type="signal peptide" evidence="1">
    <location>
        <begin position="1"/>
        <end position="30"/>
    </location>
</feature>
<organism evidence="2 3">
    <name type="scientific">Alteromonas australica</name>
    <dbReference type="NCBI Taxonomy" id="589873"/>
    <lineage>
        <taxon>Bacteria</taxon>
        <taxon>Pseudomonadati</taxon>
        <taxon>Pseudomonadota</taxon>
        <taxon>Gammaproteobacteria</taxon>
        <taxon>Alteromonadales</taxon>
        <taxon>Alteromonadaceae</taxon>
        <taxon>Alteromonas/Salinimonas group</taxon>
        <taxon>Alteromonas</taxon>
    </lineage>
</organism>
<evidence type="ECO:0000256" key="1">
    <source>
        <dbReference type="SAM" id="SignalP"/>
    </source>
</evidence>
<dbReference type="RefSeq" id="WP_273016733.1">
    <property type="nucleotide sequence ID" value="NZ_DJZW01000168.1"/>
</dbReference>
<proteinExistence type="predicted"/>
<comment type="caution">
    <text evidence="2">The sequence shown here is derived from an EMBL/GenBank/DDBJ whole genome shotgun (WGS) entry which is preliminary data.</text>
</comment>
<evidence type="ECO:0008006" key="4">
    <source>
        <dbReference type="Google" id="ProtNLM"/>
    </source>
</evidence>
<keyword evidence="1" id="KW-0732">Signal</keyword>
<dbReference type="AlphaFoldDB" id="A0A358E3S9"/>
<evidence type="ECO:0000313" key="3">
    <source>
        <dbReference type="Proteomes" id="UP000264779"/>
    </source>
</evidence>
<dbReference type="SUPFAM" id="SSF55486">
    <property type="entry name" value="Metalloproteases ('zincins'), catalytic domain"/>
    <property type="match status" value="1"/>
</dbReference>
<feature type="chain" id="PRO_5016809300" description="Peptidase M61 catalytic domain-containing protein" evidence="1">
    <location>
        <begin position="31"/>
        <end position="455"/>
    </location>
</feature>